<gene>
    <name evidence="1" type="ORF">K435DRAFT_793186</name>
</gene>
<reference evidence="1 2" key="1">
    <citation type="journal article" date="2019" name="Nat. Ecol. Evol.">
        <title>Megaphylogeny resolves global patterns of mushroom evolution.</title>
        <authorList>
            <person name="Varga T."/>
            <person name="Krizsan K."/>
            <person name="Foldi C."/>
            <person name="Dima B."/>
            <person name="Sanchez-Garcia M."/>
            <person name="Sanchez-Ramirez S."/>
            <person name="Szollosi G.J."/>
            <person name="Szarkandi J.G."/>
            <person name="Papp V."/>
            <person name="Albert L."/>
            <person name="Andreopoulos W."/>
            <person name="Angelini C."/>
            <person name="Antonin V."/>
            <person name="Barry K.W."/>
            <person name="Bougher N.L."/>
            <person name="Buchanan P."/>
            <person name="Buyck B."/>
            <person name="Bense V."/>
            <person name="Catcheside P."/>
            <person name="Chovatia M."/>
            <person name="Cooper J."/>
            <person name="Damon W."/>
            <person name="Desjardin D."/>
            <person name="Finy P."/>
            <person name="Geml J."/>
            <person name="Haridas S."/>
            <person name="Hughes K."/>
            <person name="Justo A."/>
            <person name="Karasinski D."/>
            <person name="Kautmanova I."/>
            <person name="Kiss B."/>
            <person name="Kocsube S."/>
            <person name="Kotiranta H."/>
            <person name="LaButti K.M."/>
            <person name="Lechner B.E."/>
            <person name="Liimatainen K."/>
            <person name="Lipzen A."/>
            <person name="Lukacs Z."/>
            <person name="Mihaltcheva S."/>
            <person name="Morgado L.N."/>
            <person name="Niskanen T."/>
            <person name="Noordeloos M.E."/>
            <person name="Ohm R.A."/>
            <person name="Ortiz-Santana B."/>
            <person name="Ovrebo C."/>
            <person name="Racz N."/>
            <person name="Riley R."/>
            <person name="Savchenko A."/>
            <person name="Shiryaev A."/>
            <person name="Soop K."/>
            <person name="Spirin V."/>
            <person name="Szebenyi C."/>
            <person name="Tomsovsky M."/>
            <person name="Tulloss R.E."/>
            <person name="Uehling J."/>
            <person name="Grigoriev I.V."/>
            <person name="Vagvolgyi C."/>
            <person name="Papp T."/>
            <person name="Martin F.M."/>
            <person name="Miettinen O."/>
            <person name="Hibbett D.S."/>
            <person name="Nagy L.G."/>
        </authorList>
    </citation>
    <scope>NUCLEOTIDE SEQUENCE [LARGE SCALE GENOMIC DNA]</scope>
    <source>
        <strain evidence="1 2">CBS 962.96</strain>
    </source>
</reference>
<dbReference type="Proteomes" id="UP000297245">
    <property type="component" value="Unassembled WGS sequence"/>
</dbReference>
<dbReference type="EMBL" id="ML179087">
    <property type="protein sequence ID" value="THV01572.1"/>
    <property type="molecule type" value="Genomic_DNA"/>
</dbReference>
<sequence length="171" mass="16896">MATFGGYPYPYPFLQWQMGDGLPMDLISKLSGGLEDCTWVLSMGMGVRRRGGLVPGNEEMQEEMTPGGPTANASARKSCSSNSGVANLVYKPLEEMEVTYGDIGGARGGDPETGDGFGGIGDGFGGIGGGFGGIGGGFGGIGGAGGNIGGIGDIKGRGGGIGGAGDDFDGL</sequence>
<dbReference type="AlphaFoldDB" id="A0A4S8MGH2"/>
<proteinExistence type="predicted"/>
<protein>
    <submittedName>
        <fullName evidence="1">Uncharacterized protein</fullName>
    </submittedName>
</protein>
<keyword evidence="2" id="KW-1185">Reference proteome</keyword>
<organism evidence="1 2">
    <name type="scientific">Dendrothele bispora (strain CBS 962.96)</name>
    <dbReference type="NCBI Taxonomy" id="1314807"/>
    <lineage>
        <taxon>Eukaryota</taxon>
        <taxon>Fungi</taxon>
        <taxon>Dikarya</taxon>
        <taxon>Basidiomycota</taxon>
        <taxon>Agaricomycotina</taxon>
        <taxon>Agaricomycetes</taxon>
        <taxon>Agaricomycetidae</taxon>
        <taxon>Agaricales</taxon>
        <taxon>Agaricales incertae sedis</taxon>
        <taxon>Dendrothele</taxon>
    </lineage>
</organism>
<evidence type="ECO:0000313" key="1">
    <source>
        <dbReference type="EMBL" id="THV01572.1"/>
    </source>
</evidence>
<accession>A0A4S8MGH2</accession>
<name>A0A4S8MGH2_DENBC</name>
<evidence type="ECO:0000313" key="2">
    <source>
        <dbReference type="Proteomes" id="UP000297245"/>
    </source>
</evidence>